<dbReference type="InterPro" id="IPR041700">
    <property type="entry name" value="OMP_b-brl_3"/>
</dbReference>
<dbReference type="Gene3D" id="2.60.40.1120">
    <property type="entry name" value="Carboxypeptidase-like, regulatory domain"/>
    <property type="match status" value="1"/>
</dbReference>
<organism evidence="6 7">
    <name type="scientific">Dyadobacter flavalbus</name>
    <dbReference type="NCBI Taxonomy" id="2579942"/>
    <lineage>
        <taxon>Bacteria</taxon>
        <taxon>Pseudomonadati</taxon>
        <taxon>Bacteroidota</taxon>
        <taxon>Cytophagia</taxon>
        <taxon>Cytophagales</taxon>
        <taxon>Spirosomataceae</taxon>
        <taxon>Dyadobacter</taxon>
    </lineage>
</organism>
<sequence length="812" mass="90478">MKTLFSYLLSLLILGLVCVSKPAIGQAVHSGGAISGVVKDSVSGKPLDYITVNLMTDKNVAVKADFTKTDGSFAFRNLKPGKYTVVIVGVGYRNKSIEADLSDSTKKQIELGPVFITQSVTGLKEVTVTSIKPIVKQEVDRMSYDLQADPESKVFSVLEMMRKVPFLSLDADDNIYLKGNADFKILINGKPSSMVERSYKEVLRSMPASSIQRIEVITTPPAKYDAEGLAGIINIITNKKIDNGYSGTINVNERFPIGGPGFGGSLSVKLGKLGMTALAGGSQYNMPSTQNLLHQKNFGPEPTNLFQNGASKSASRNGYIGYEVTYEMDSLNLFSAQINLNGSRSDGSGFQRSALNGSNGILQGYEIINNNDGKGSGMDAALNYQKGFKADKNRLLTFSYRYYGFNNLQNSNLSIFDRINYETPDYRQINDQRFSEQTFQIDFVYPVKKLSIEAGLKGIMRDNNSDFRYSIFNAESKMFEIDPGMSNMFSNTQNVFGAYNTYQYNFKKWGLKAGARIEQTVVNADFISTDSRVKQNYFNVIPSVSINRKMKDNSGLNFGYTQRIQRPGIYQLNPFIDRSNPSFERTGNPGLRPAFVHDMQLGYSKSKKASVNFGIGYTQFKDLIFGVAVFNPETSITRTSFGNTGRARLISANLNLNYPITKEWNFSVNMRLAHGKVEGIVNSARITNSGLLYQLSASSGYRLQKDWRVNANLNIYGPSVNLQGTSNSMVSPSFSINKDVIKDKLTFSAAANNPFTKFRKYHTETSGPDFSQYNDRRDYFRSFNLSVNYKFGRLKEAIQKNKRSIRNDDVQN</sequence>
<dbReference type="SUPFAM" id="SSF49478">
    <property type="entry name" value="Cna protein B-type domain"/>
    <property type="match status" value="1"/>
</dbReference>
<feature type="chain" id="PRO_5024276043" evidence="4">
    <location>
        <begin position="26"/>
        <end position="812"/>
    </location>
</feature>
<dbReference type="PANTHER" id="PTHR40980">
    <property type="entry name" value="PLUG DOMAIN-CONTAINING PROTEIN"/>
    <property type="match status" value="1"/>
</dbReference>
<dbReference type="InterPro" id="IPR036942">
    <property type="entry name" value="Beta-barrel_TonB_sf"/>
</dbReference>
<keyword evidence="2" id="KW-0472">Membrane</keyword>
<dbReference type="Gene3D" id="2.170.130.10">
    <property type="entry name" value="TonB-dependent receptor, plug domain"/>
    <property type="match status" value="1"/>
</dbReference>
<evidence type="ECO:0000256" key="2">
    <source>
        <dbReference type="ARBA" id="ARBA00023136"/>
    </source>
</evidence>
<evidence type="ECO:0000256" key="1">
    <source>
        <dbReference type="ARBA" id="ARBA00004442"/>
    </source>
</evidence>
<dbReference type="InterPro" id="IPR037066">
    <property type="entry name" value="Plug_dom_sf"/>
</dbReference>
<reference evidence="6 7" key="1">
    <citation type="submission" date="2019-05" db="EMBL/GenBank/DDBJ databases">
        <authorList>
            <person name="Qu J.-H."/>
        </authorList>
    </citation>
    <scope>NUCLEOTIDE SEQUENCE [LARGE SCALE GENOMIC DNA]</scope>
    <source>
        <strain evidence="6 7">NS28</strain>
    </source>
</reference>
<name>A0A5M8Q5Q2_9BACT</name>
<dbReference type="OrthoDB" id="905812at2"/>
<evidence type="ECO:0000313" key="6">
    <source>
        <dbReference type="EMBL" id="KAA6430428.1"/>
    </source>
</evidence>
<keyword evidence="6" id="KW-0675">Receptor</keyword>
<gene>
    <name evidence="6" type="ORF">FEM33_25855</name>
</gene>
<accession>A0A5M8Q5Q2</accession>
<dbReference type="GO" id="GO:0009279">
    <property type="term" value="C:cell outer membrane"/>
    <property type="evidence" value="ECO:0007669"/>
    <property type="project" value="UniProtKB-SubCell"/>
</dbReference>
<evidence type="ECO:0000256" key="3">
    <source>
        <dbReference type="ARBA" id="ARBA00023237"/>
    </source>
</evidence>
<dbReference type="Gene3D" id="2.40.170.20">
    <property type="entry name" value="TonB-dependent receptor, beta-barrel domain"/>
    <property type="match status" value="1"/>
</dbReference>
<proteinExistence type="predicted"/>
<dbReference type="Pfam" id="PF14905">
    <property type="entry name" value="OMP_b-brl_3"/>
    <property type="match status" value="1"/>
</dbReference>
<evidence type="ECO:0000259" key="5">
    <source>
        <dbReference type="Pfam" id="PF14905"/>
    </source>
</evidence>
<evidence type="ECO:0000313" key="7">
    <source>
        <dbReference type="Proteomes" id="UP000323994"/>
    </source>
</evidence>
<dbReference type="Proteomes" id="UP000323994">
    <property type="component" value="Unassembled WGS sequence"/>
</dbReference>
<dbReference type="SUPFAM" id="SSF56935">
    <property type="entry name" value="Porins"/>
    <property type="match status" value="1"/>
</dbReference>
<keyword evidence="7" id="KW-1185">Reference proteome</keyword>
<protein>
    <submittedName>
        <fullName evidence="6">TonB-dependent receptor</fullName>
    </submittedName>
</protein>
<dbReference type="RefSeq" id="WP_139014861.1">
    <property type="nucleotide sequence ID" value="NZ_VBSN01000076.1"/>
</dbReference>
<dbReference type="EMBL" id="VBSN01000076">
    <property type="protein sequence ID" value="KAA6430428.1"/>
    <property type="molecule type" value="Genomic_DNA"/>
</dbReference>
<dbReference type="AlphaFoldDB" id="A0A5M8Q5Q2"/>
<evidence type="ECO:0000256" key="4">
    <source>
        <dbReference type="SAM" id="SignalP"/>
    </source>
</evidence>
<comment type="caution">
    <text evidence="6">The sequence shown here is derived from an EMBL/GenBank/DDBJ whole genome shotgun (WGS) entry which is preliminary data.</text>
</comment>
<keyword evidence="4" id="KW-0732">Signal</keyword>
<keyword evidence="3" id="KW-0998">Cell outer membrane</keyword>
<dbReference type="PANTHER" id="PTHR40980:SF4">
    <property type="entry name" value="TONB-DEPENDENT RECEPTOR-LIKE BETA-BARREL DOMAIN-CONTAINING PROTEIN"/>
    <property type="match status" value="1"/>
</dbReference>
<comment type="subcellular location">
    <subcellularLocation>
        <location evidence="1">Cell outer membrane</location>
    </subcellularLocation>
</comment>
<dbReference type="Pfam" id="PF13620">
    <property type="entry name" value="CarboxypepD_reg"/>
    <property type="match status" value="1"/>
</dbReference>
<feature type="signal peptide" evidence="4">
    <location>
        <begin position="1"/>
        <end position="25"/>
    </location>
</feature>
<feature type="domain" description="Outer membrane protein beta-barrel" evidence="5">
    <location>
        <begin position="391"/>
        <end position="789"/>
    </location>
</feature>